<dbReference type="Proteomes" id="UP000257109">
    <property type="component" value="Unassembled WGS sequence"/>
</dbReference>
<accession>A0A371I5H3</accession>
<organism evidence="2 3">
    <name type="scientific">Mucuna pruriens</name>
    <name type="common">Velvet bean</name>
    <name type="synonym">Dolichos pruriens</name>
    <dbReference type="NCBI Taxonomy" id="157652"/>
    <lineage>
        <taxon>Eukaryota</taxon>
        <taxon>Viridiplantae</taxon>
        <taxon>Streptophyta</taxon>
        <taxon>Embryophyta</taxon>
        <taxon>Tracheophyta</taxon>
        <taxon>Spermatophyta</taxon>
        <taxon>Magnoliopsida</taxon>
        <taxon>eudicotyledons</taxon>
        <taxon>Gunneridae</taxon>
        <taxon>Pentapetalae</taxon>
        <taxon>rosids</taxon>
        <taxon>fabids</taxon>
        <taxon>Fabales</taxon>
        <taxon>Fabaceae</taxon>
        <taxon>Papilionoideae</taxon>
        <taxon>50 kb inversion clade</taxon>
        <taxon>NPAAA clade</taxon>
        <taxon>indigoferoid/millettioid clade</taxon>
        <taxon>Phaseoleae</taxon>
        <taxon>Mucuna</taxon>
    </lineage>
</organism>
<dbReference type="OrthoDB" id="1740800at2759"/>
<name>A0A371I5H3_MUCPR</name>
<evidence type="ECO:0000313" key="2">
    <source>
        <dbReference type="EMBL" id="RDY10263.1"/>
    </source>
</evidence>
<gene>
    <name evidence="2" type="ORF">CR513_05246</name>
</gene>
<comment type="caution">
    <text evidence="2">The sequence shown here is derived from an EMBL/GenBank/DDBJ whole genome shotgun (WGS) entry which is preliminary data.</text>
</comment>
<protein>
    <submittedName>
        <fullName evidence="2">Uncharacterized protein</fullName>
    </submittedName>
</protein>
<evidence type="ECO:0000256" key="1">
    <source>
        <dbReference type="SAM" id="MobiDB-lite"/>
    </source>
</evidence>
<dbReference type="AlphaFoldDB" id="A0A371I5H3"/>
<keyword evidence="3" id="KW-1185">Reference proteome</keyword>
<proteinExistence type="predicted"/>
<reference evidence="2" key="1">
    <citation type="submission" date="2018-05" db="EMBL/GenBank/DDBJ databases">
        <title>Draft genome of Mucuna pruriens seed.</title>
        <authorList>
            <person name="Nnadi N.E."/>
            <person name="Vos R."/>
            <person name="Hasami M.H."/>
            <person name="Devisetty U.K."/>
            <person name="Aguiy J.C."/>
        </authorList>
    </citation>
    <scope>NUCLEOTIDE SEQUENCE [LARGE SCALE GENOMIC DNA]</scope>
    <source>
        <strain evidence="2">JCA_2017</strain>
    </source>
</reference>
<dbReference type="EMBL" id="QJKJ01000878">
    <property type="protein sequence ID" value="RDY10263.1"/>
    <property type="molecule type" value="Genomic_DNA"/>
</dbReference>
<sequence length="202" mass="21768">MEQAMEELEQLNAEIRAEMRMEMGQMKEQINKMFEIITRNAAPTPPAVTPGAAPSTTTSGTPTQPLRFAPLAWNATTENPPAPQEQLGGNNSGVGWGQGSGTGPFPTPGATVYFHPPPEACRVLGSVPESALLGSENINALEERMRAIEGTGGHGIDVANLCLVPNIELPSDFKVPKFEKYKGSSFPRVHLAMYCRKMAPYT</sequence>
<evidence type="ECO:0000313" key="3">
    <source>
        <dbReference type="Proteomes" id="UP000257109"/>
    </source>
</evidence>
<feature type="region of interest" description="Disordered" evidence="1">
    <location>
        <begin position="42"/>
        <end position="62"/>
    </location>
</feature>
<feature type="compositionally biased region" description="Low complexity" evidence="1">
    <location>
        <begin position="49"/>
        <end position="62"/>
    </location>
</feature>
<feature type="non-terminal residue" evidence="2">
    <location>
        <position position="1"/>
    </location>
</feature>